<dbReference type="EMBL" id="CP022415">
    <property type="protein sequence ID" value="ASM73761.1"/>
    <property type="molecule type" value="Genomic_DNA"/>
</dbReference>
<reference evidence="3 4" key="1">
    <citation type="submission" date="2017-07" db="EMBL/GenBank/DDBJ databases">
        <title>Genome Sequence of Sulfitobacter pseudonitzschiae Strain SMR1 Isolated from a culture of the Diatom Skeletonema marinoi.</title>
        <authorList>
            <person name="Topel M."/>
            <person name="Pinder M.I.M."/>
            <person name="Johansson O.N."/>
            <person name="Kourtchenko O."/>
            <person name="Godhe A."/>
            <person name="Clarke A.K."/>
        </authorList>
    </citation>
    <scope>NUCLEOTIDE SEQUENCE [LARGE SCALE GENOMIC DNA]</scope>
    <source>
        <strain evidence="3 4">SMR1</strain>
    </source>
</reference>
<evidence type="ECO:0000313" key="3">
    <source>
        <dbReference type="EMBL" id="ASM73761.1"/>
    </source>
</evidence>
<dbReference type="SUPFAM" id="SSF46894">
    <property type="entry name" value="C-terminal effector domain of the bipartite response regulators"/>
    <property type="match status" value="1"/>
</dbReference>
<accession>A0A221K438</accession>
<dbReference type="Proteomes" id="UP000199754">
    <property type="component" value="Chromosome"/>
</dbReference>
<keyword evidence="1" id="KW-1133">Transmembrane helix</keyword>
<feature type="domain" description="HTH luxR-type" evidence="2">
    <location>
        <begin position="103"/>
        <end position="160"/>
    </location>
</feature>
<sequence>MKRPLRPAKAKERRATVLAGVIILQALCAVFFIVDVLQDMREGVHLDDLHLTLESLAALVLLVGVVFLMVELRRLLNRMSDMDAGLRVAQGQMAGVMDGFFEDWNLTAAERDIAIMICKGLDNDEIAQVRHTAAGTVRAQVTRIYAKSGTHGRSQFVSLFLDELMSGEFGETVPQETPQPQV</sequence>
<dbReference type="InterPro" id="IPR036388">
    <property type="entry name" value="WH-like_DNA-bd_sf"/>
</dbReference>
<keyword evidence="4" id="KW-1185">Reference proteome</keyword>
<name>A0A221K438_9RHOB</name>
<dbReference type="RefSeq" id="WP_240311400.1">
    <property type="nucleotide sequence ID" value="NZ_CP022415.1"/>
</dbReference>
<evidence type="ECO:0000256" key="1">
    <source>
        <dbReference type="SAM" id="Phobius"/>
    </source>
</evidence>
<gene>
    <name evidence="3" type="ORF">SULPSESMR1_02980</name>
</gene>
<dbReference type="GO" id="GO:0006355">
    <property type="term" value="P:regulation of DNA-templated transcription"/>
    <property type="evidence" value="ECO:0007669"/>
    <property type="project" value="InterPro"/>
</dbReference>
<dbReference type="AlphaFoldDB" id="A0A221K438"/>
<dbReference type="Pfam" id="PF00196">
    <property type="entry name" value="GerE"/>
    <property type="match status" value="1"/>
</dbReference>
<proteinExistence type="predicted"/>
<keyword evidence="1" id="KW-0812">Transmembrane</keyword>
<dbReference type="InterPro" id="IPR000792">
    <property type="entry name" value="Tscrpt_reg_LuxR_C"/>
</dbReference>
<dbReference type="InterPro" id="IPR016032">
    <property type="entry name" value="Sig_transdc_resp-reg_C-effctor"/>
</dbReference>
<evidence type="ECO:0000313" key="4">
    <source>
        <dbReference type="Proteomes" id="UP000199754"/>
    </source>
</evidence>
<keyword evidence="1" id="KW-0472">Membrane</keyword>
<dbReference type="GO" id="GO:0003677">
    <property type="term" value="F:DNA binding"/>
    <property type="evidence" value="ECO:0007669"/>
    <property type="project" value="InterPro"/>
</dbReference>
<organism evidence="3 4">
    <name type="scientific">Pseudosulfitobacter pseudonitzschiae</name>
    <dbReference type="NCBI Taxonomy" id="1402135"/>
    <lineage>
        <taxon>Bacteria</taxon>
        <taxon>Pseudomonadati</taxon>
        <taxon>Pseudomonadota</taxon>
        <taxon>Alphaproteobacteria</taxon>
        <taxon>Rhodobacterales</taxon>
        <taxon>Roseobacteraceae</taxon>
        <taxon>Pseudosulfitobacter</taxon>
    </lineage>
</organism>
<protein>
    <submittedName>
        <fullName evidence="3">Bacterial regulatory protein, luxR family</fullName>
    </submittedName>
</protein>
<feature type="transmembrane region" description="Helical" evidence="1">
    <location>
        <begin position="49"/>
        <end position="70"/>
    </location>
</feature>
<evidence type="ECO:0000259" key="2">
    <source>
        <dbReference type="SMART" id="SM00421"/>
    </source>
</evidence>
<dbReference type="SMART" id="SM00421">
    <property type="entry name" value="HTH_LUXR"/>
    <property type="match status" value="1"/>
</dbReference>
<dbReference type="CDD" id="cd06170">
    <property type="entry name" value="LuxR_C_like"/>
    <property type="match status" value="1"/>
</dbReference>
<dbReference type="KEGG" id="spse:SULPSESMR1_02980"/>
<dbReference type="Gene3D" id="1.10.10.10">
    <property type="entry name" value="Winged helix-like DNA-binding domain superfamily/Winged helix DNA-binding domain"/>
    <property type="match status" value="1"/>
</dbReference>
<feature type="transmembrane region" description="Helical" evidence="1">
    <location>
        <begin position="15"/>
        <end position="37"/>
    </location>
</feature>